<dbReference type="InterPro" id="IPR036864">
    <property type="entry name" value="Zn2-C6_fun-type_DNA-bd_sf"/>
</dbReference>
<accession>A0A5N6YFF1</accession>
<evidence type="ECO:0000256" key="1">
    <source>
        <dbReference type="ARBA" id="ARBA00022723"/>
    </source>
</evidence>
<evidence type="ECO:0000259" key="7">
    <source>
        <dbReference type="PROSITE" id="PS50048"/>
    </source>
</evidence>
<dbReference type="Gene3D" id="4.10.240.10">
    <property type="entry name" value="Zn(2)-C6 fungal-type DNA-binding domain"/>
    <property type="match status" value="1"/>
</dbReference>
<name>A0A5N6YFF1_9EURO</name>
<evidence type="ECO:0000256" key="5">
    <source>
        <dbReference type="ARBA" id="ARBA00023163"/>
    </source>
</evidence>
<dbReference type="PROSITE" id="PS00463">
    <property type="entry name" value="ZN2_CY6_FUNGAL_1"/>
    <property type="match status" value="1"/>
</dbReference>
<dbReference type="Pfam" id="PF00172">
    <property type="entry name" value="Zn_clus"/>
    <property type="match status" value="1"/>
</dbReference>
<dbReference type="SUPFAM" id="SSF57701">
    <property type="entry name" value="Zn2/Cys6 DNA-binding domain"/>
    <property type="match status" value="1"/>
</dbReference>
<feature type="domain" description="Zn(2)-C6 fungal-type" evidence="7">
    <location>
        <begin position="16"/>
        <end position="44"/>
    </location>
</feature>
<dbReference type="PROSITE" id="PS50048">
    <property type="entry name" value="ZN2_CY6_FUNGAL_2"/>
    <property type="match status" value="1"/>
</dbReference>
<evidence type="ECO:0000256" key="2">
    <source>
        <dbReference type="ARBA" id="ARBA00022833"/>
    </source>
</evidence>
<dbReference type="Proteomes" id="UP000325558">
    <property type="component" value="Unassembled WGS sequence"/>
</dbReference>
<keyword evidence="2" id="KW-0862">Zinc</keyword>
<dbReference type="SMART" id="SM00066">
    <property type="entry name" value="GAL4"/>
    <property type="match status" value="1"/>
</dbReference>
<dbReference type="OrthoDB" id="2593732at2759"/>
<dbReference type="CDD" id="cd00067">
    <property type="entry name" value="GAL4"/>
    <property type="match status" value="1"/>
</dbReference>
<dbReference type="GO" id="GO:0008270">
    <property type="term" value="F:zinc ion binding"/>
    <property type="evidence" value="ECO:0007669"/>
    <property type="project" value="InterPro"/>
</dbReference>
<evidence type="ECO:0000256" key="6">
    <source>
        <dbReference type="ARBA" id="ARBA00023242"/>
    </source>
</evidence>
<dbReference type="PANTHER" id="PTHR36206">
    <property type="entry name" value="ASPERCRYPTIN BIOSYNTHESIS CLUSTER-SPECIFIC TRANSCRIPTION REGULATOR ATNN-RELATED"/>
    <property type="match status" value="1"/>
</dbReference>
<keyword evidence="4" id="KW-0238">DNA-binding</keyword>
<evidence type="ECO:0000256" key="4">
    <source>
        <dbReference type="ARBA" id="ARBA00023125"/>
    </source>
</evidence>
<keyword evidence="1" id="KW-0479">Metal-binding</keyword>
<organism evidence="8">
    <name type="scientific">Aspergillus arachidicola</name>
    <dbReference type="NCBI Taxonomy" id="656916"/>
    <lineage>
        <taxon>Eukaryota</taxon>
        <taxon>Fungi</taxon>
        <taxon>Dikarya</taxon>
        <taxon>Ascomycota</taxon>
        <taxon>Pezizomycotina</taxon>
        <taxon>Eurotiomycetes</taxon>
        <taxon>Eurotiomycetidae</taxon>
        <taxon>Eurotiales</taxon>
        <taxon>Aspergillaceae</taxon>
        <taxon>Aspergillus</taxon>
        <taxon>Aspergillus subgen. Circumdati</taxon>
    </lineage>
</organism>
<dbReference type="PANTHER" id="PTHR36206:SF16">
    <property type="entry name" value="TRANSCRIPTION FACTOR DOMAIN-CONTAINING PROTEIN-RELATED"/>
    <property type="match status" value="1"/>
</dbReference>
<keyword evidence="3" id="KW-0805">Transcription regulation</keyword>
<dbReference type="GO" id="GO:0009893">
    <property type="term" value="P:positive regulation of metabolic process"/>
    <property type="evidence" value="ECO:0007669"/>
    <property type="project" value="UniProtKB-ARBA"/>
</dbReference>
<dbReference type="EMBL" id="ML737130">
    <property type="protein sequence ID" value="KAE8343189.1"/>
    <property type="molecule type" value="Genomic_DNA"/>
</dbReference>
<proteinExistence type="predicted"/>
<protein>
    <recommendedName>
        <fullName evidence="7">Zn(2)-C6 fungal-type domain-containing protein</fullName>
    </recommendedName>
</protein>
<keyword evidence="6" id="KW-0539">Nucleus</keyword>
<sequence length="561" mass="62806">MTSVKHRKYTSRTRSGCRTCKIRRVKCDEQRPSCVKCIGSGRVCDGYGIWDRPAEVLSKPRLQTSSVFYPPQSFPGLDQQEKRHLHRFRYFVAGRLAEPLGSHFWSSLVPQISLSEPAVVHASIALSSAYDLFLPDRGYNTSSPVSKISFLLRQYNRAIRALTSKIDLNDSASLRTAAVSSILFICLEILRGDPNAMYAHFGSGVKLLSQLQKRRGGSLARSELVLVADSPQIYDDHLVTVFAQLNLQFLTLGNSSQLRETFITPFYYSRRVHIPPRFRNVVEARRSFTSILLAVTYLCKEFERAILTSNSQIPEPCITEIEKQQALEAAMTEWVDSYERSITSLLASASHGETISLTMLRIYAHTCTIIIGTCLTIKETAYDPYLCEFESILRQYKDSLNPGACKLDPCFTIDMGLFPPLYFTAIKCRNHSVRKQALSLLEQYPTMEGLWTGPMLARAGGYVVDLEEKHFLKALQSPPVAPDSIPTTSAYAVQLHNAVAAPGVVLPEFCRIHCVECKLPSRYSNAPNAALLKLSRFKHELGKSGGWCVITAKVDLSGVRR</sequence>
<keyword evidence="5" id="KW-0804">Transcription</keyword>
<reference evidence="8" key="1">
    <citation type="submission" date="2019-04" db="EMBL/GenBank/DDBJ databases">
        <title>Friends and foes A comparative genomics study of 23 Aspergillus species from section Flavi.</title>
        <authorList>
            <consortium name="DOE Joint Genome Institute"/>
            <person name="Kjaerbolling I."/>
            <person name="Vesth T."/>
            <person name="Frisvad J.C."/>
            <person name="Nybo J.L."/>
            <person name="Theobald S."/>
            <person name="Kildgaard S."/>
            <person name="Isbrandt T."/>
            <person name="Kuo A."/>
            <person name="Sato A."/>
            <person name="Lyhne E.K."/>
            <person name="Kogle M.E."/>
            <person name="Wiebenga A."/>
            <person name="Kun R.S."/>
            <person name="Lubbers R.J."/>
            <person name="Makela M.R."/>
            <person name="Barry K."/>
            <person name="Chovatia M."/>
            <person name="Clum A."/>
            <person name="Daum C."/>
            <person name="Haridas S."/>
            <person name="He G."/>
            <person name="LaButti K."/>
            <person name="Lipzen A."/>
            <person name="Mondo S."/>
            <person name="Riley R."/>
            <person name="Salamov A."/>
            <person name="Simmons B.A."/>
            <person name="Magnuson J.K."/>
            <person name="Henrissat B."/>
            <person name="Mortensen U.H."/>
            <person name="Larsen T.O."/>
            <person name="Devries R.P."/>
            <person name="Grigoriev I.V."/>
            <person name="Machida M."/>
            <person name="Baker S.E."/>
            <person name="Andersen M.R."/>
        </authorList>
    </citation>
    <scope>NUCLEOTIDE SEQUENCE</scope>
    <source>
        <strain evidence="8">CBS 117612</strain>
    </source>
</reference>
<dbReference type="GO" id="GO:0003677">
    <property type="term" value="F:DNA binding"/>
    <property type="evidence" value="ECO:0007669"/>
    <property type="project" value="UniProtKB-KW"/>
</dbReference>
<evidence type="ECO:0000313" key="8">
    <source>
        <dbReference type="EMBL" id="KAE8343189.1"/>
    </source>
</evidence>
<evidence type="ECO:0000256" key="3">
    <source>
        <dbReference type="ARBA" id="ARBA00023015"/>
    </source>
</evidence>
<dbReference type="InterPro" id="IPR001138">
    <property type="entry name" value="Zn2Cys6_DnaBD"/>
</dbReference>
<dbReference type="InterPro" id="IPR052360">
    <property type="entry name" value="Transcr_Regulatory_Proteins"/>
</dbReference>
<dbReference type="GO" id="GO:0000981">
    <property type="term" value="F:DNA-binding transcription factor activity, RNA polymerase II-specific"/>
    <property type="evidence" value="ECO:0007669"/>
    <property type="project" value="InterPro"/>
</dbReference>
<dbReference type="AlphaFoldDB" id="A0A5N6YFF1"/>
<gene>
    <name evidence="8" type="ORF">BDV24DRAFT_172956</name>
</gene>